<name>A0AA96JTM7_9BACT</name>
<evidence type="ECO:0000256" key="7">
    <source>
        <dbReference type="ARBA" id="ARBA00023118"/>
    </source>
</evidence>
<dbReference type="EMBL" id="CP116967">
    <property type="protein sequence ID" value="WNM59727.1"/>
    <property type="molecule type" value="Genomic_DNA"/>
</dbReference>
<gene>
    <name evidence="12" type="ORF">PP769_08225</name>
</gene>
<keyword evidence="4" id="KW-1003">Cell membrane</keyword>
<dbReference type="Pfam" id="PF26164">
    <property type="entry name" value="Bact_GSDM"/>
    <property type="match status" value="1"/>
</dbReference>
<dbReference type="KEGG" id="nall:PP769_08225"/>
<comment type="subcellular location">
    <subcellularLocation>
        <location evidence="2">Cell membrane</location>
        <topology evidence="2">Multi-pass membrane protein</topology>
    </subcellularLocation>
    <subcellularLocation>
        <location evidence="1">Cytoplasm</location>
    </subcellularLocation>
</comment>
<evidence type="ECO:0000256" key="1">
    <source>
        <dbReference type="ARBA" id="ARBA00004496"/>
    </source>
</evidence>
<proteinExistence type="inferred from homology"/>
<keyword evidence="13" id="KW-1185">Reference proteome</keyword>
<evidence type="ECO:0000256" key="5">
    <source>
        <dbReference type="ARBA" id="ARBA00022490"/>
    </source>
</evidence>
<reference evidence="12 13" key="1">
    <citation type="submission" date="2023-01" db="EMBL/GenBank/DDBJ databases">
        <title>Cultivation and genomic characterization of new, ubiquitous marine nitrite-oxidizing bacteria from the Nitrospirales.</title>
        <authorList>
            <person name="Mueller A.J."/>
            <person name="Daebeler A."/>
            <person name="Herbold C.W."/>
            <person name="Kirkegaard R.H."/>
            <person name="Daims H."/>
        </authorList>
    </citation>
    <scope>NUCLEOTIDE SEQUENCE [LARGE SCALE GENOMIC DNA]</scope>
    <source>
        <strain evidence="12 13">VA</strain>
    </source>
</reference>
<accession>A0AA96JTM7</accession>
<keyword evidence="7" id="KW-0051">Antiviral defense</keyword>
<keyword evidence="6" id="KW-0812">Transmembrane</keyword>
<evidence type="ECO:0000313" key="12">
    <source>
        <dbReference type="EMBL" id="WNM59727.1"/>
    </source>
</evidence>
<sequence>MSRPDQSITYLKDHGYCVVRLPRSDMRPLQTLIHAGKKDLQRSGELRDIMLTGNNPLPDISVDNAAPLEISGKESSSTKLEIGLNILGNIIAALGGSKLSASAGFNRAKSLVFKFENVMEDHADINLLDQYLTTASIKADQRSVTNALIDDKVYVINSTIKTTTFTIMAKADNQAETTLDIPVIQQVASGSLRVDTSKANEGIVSYKGSTSVVFGFQAVQLIYNDATKTYTAINPLDSGQMAAKDAGSIAPNYLSLDEGVFFRVHD</sequence>
<keyword evidence="5" id="KW-0963">Cytoplasm</keyword>
<dbReference type="RefSeq" id="WP_312646553.1">
    <property type="nucleotide sequence ID" value="NZ_CP116967.1"/>
</dbReference>
<evidence type="ECO:0000256" key="2">
    <source>
        <dbReference type="ARBA" id="ARBA00004651"/>
    </source>
</evidence>
<evidence type="ECO:0000256" key="8">
    <source>
        <dbReference type="ARBA" id="ARBA00023136"/>
    </source>
</evidence>
<evidence type="ECO:0000256" key="4">
    <source>
        <dbReference type="ARBA" id="ARBA00022475"/>
    </source>
</evidence>
<evidence type="ECO:0000256" key="6">
    <source>
        <dbReference type="ARBA" id="ARBA00022692"/>
    </source>
</evidence>
<evidence type="ECO:0000256" key="9">
    <source>
        <dbReference type="ARBA" id="ARBA00093769"/>
    </source>
</evidence>
<protein>
    <recommendedName>
        <fullName evidence="10">Gasdermin bGSDM</fullName>
    </recommendedName>
    <alternativeName>
        <fullName evidence="11">Bacterial gasdermin</fullName>
    </alternativeName>
</protein>
<evidence type="ECO:0000256" key="10">
    <source>
        <dbReference type="ARBA" id="ARBA00093798"/>
    </source>
</evidence>
<dbReference type="Proteomes" id="UP001302719">
    <property type="component" value="Chromosome"/>
</dbReference>
<comment type="similarity">
    <text evidence="9">Belongs to the bacterial gasdermin family.</text>
</comment>
<evidence type="ECO:0000256" key="11">
    <source>
        <dbReference type="ARBA" id="ARBA00093802"/>
    </source>
</evidence>
<evidence type="ECO:0000256" key="3">
    <source>
        <dbReference type="ARBA" id="ARBA00022452"/>
    </source>
</evidence>
<dbReference type="AlphaFoldDB" id="A0AA96JTM7"/>
<evidence type="ECO:0000313" key="13">
    <source>
        <dbReference type="Proteomes" id="UP001302719"/>
    </source>
</evidence>
<keyword evidence="8" id="KW-0472">Membrane</keyword>
<organism evidence="12 13">
    <name type="scientific">Candidatus Nitrospira allomarina</name>
    <dbReference type="NCBI Taxonomy" id="3020900"/>
    <lineage>
        <taxon>Bacteria</taxon>
        <taxon>Pseudomonadati</taxon>
        <taxon>Nitrospirota</taxon>
        <taxon>Nitrospiria</taxon>
        <taxon>Nitrospirales</taxon>
        <taxon>Nitrospiraceae</taxon>
        <taxon>Nitrospira</taxon>
    </lineage>
</organism>
<dbReference type="InterPro" id="IPR058978">
    <property type="entry name" value="GSDM_bact-type"/>
</dbReference>
<keyword evidence="3" id="KW-1134">Transmembrane beta strand</keyword>